<name>A0A667WXL0_9TELE</name>
<feature type="domain" description="Orange" evidence="15">
    <location>
        <begin position="93"/>
        <end position="125"/>
    </location>
</feature>
<dbReference type="Gene3D" id="4.10.280.10">
    <property type="entry name" value="Helix-loop-helix DNA-binding domain"/>
    <property type="match status" value="1"/>
</dbReference>
<accession>A0A667WXL0</accession>
<feature type="domain" description="BHLH" evidence="14">
    <location>
        <begin position="16"/>
        <end position="72"/>
    </location>
</feature>
<keyword evidence="3" id="KW-0678">Repressor</keyword>
<dbReference type="InterPro" id="IPR003650">
    <property type="entry name" value="Orange_dom"/>
</dbReference>
<evidence type="ECO:0000256" key="9">
    <source>
        <dbReference type="ARBA" id="ARBA00023242"/>
    </source>
</evidence>
<dbReference type="Proteomes" id="UP000472263">
    <property type="component" value="Chromosome 5"/>
</dbReference>
<evidence type="ECO:0000256" key="7">
    <source>
        <dbReference type="ARBA" id="ARBA00023125"/>
    </source>
</evidence>
<evidence type="ECO:0000256" key="12">
    <source>
        <dbReference type="ARBA" id="ARBA00072975"/>
    </source>
</evidence>
<reference evidence="16" key="1">
    <citation type="submission" date="2019-06" db="EMBL/GenBank/DDBJ databases">
        <authorList>
            <consortium name="Wellcome Sanger Institute Data Sharing"/>
        </authorList>
    </citation>
    <scope>NUCLEOTIDE SEQUENCE [LARGE SCALE GENOMIC DNA]</scope>
</reference>
<comment type="subunit">
    <text evidence="10">Transcription repression requires formation of a complex with a corepressor protein of the Groucho/TLE family.</text>
</comment>
<keyword evidence="7" id="KW-0238">DNA-binding</keyword>
<keyword evidence="9" id="KW-0539">Nucleus</keyword>
<dbReference type="GO" id="GO:0005634">
    <property type="term" value="C:nucleus"/>
    <property type="evidence" value="ECO:0007669"/>
    <property type="project" value="UniProtKB-SubCell"/>
</dbReference>
<dbReference type="GO" id="GO:0006355">
    <property type="term" value="P:regulation of DNA-templated transcription"/>
    <property type="evidence" value="ECO:0007669"/>
    <property type="project" value="InterPro"/>
</dbReference>
<keyword evidence="6" id="KW-0805">Transcription regulation</keyword>
<evidence type="ECO:0000256" key="13">
    <source>
        <dbReference type="ARBA" id="ARBA00081413"/>
    </source>
</evidence>
<evidence type="ECO:0000256" key="4">
    <source>
        <dbReference type="ARBA" id="ARBA00022782"/>
    </source>
</evidence>
<evidence type="ECO:0000259" key="14">
    <source>
        <dbReference type="PROSITE" id="PS50888"/>
    </source>
</evidence>
<dbReference type="GO" id="GO:0045596">
    <property type="term" value="P:negative regulation of cell differentiation"/>
    <property type="evidence" value="ECO:0007669"/>
    <property type="project" value="UniProtKB-ARBA"/>
</dbReference>
<keyword evidence="8" id="KW-0804">Transcription</keyword>
<keyword evidence="4" id="KW-0221">Differentiation</keyword>
<dbReference type="PROSITE" id="PS50888">
    <property type="entry name" value="BHLH"/>
    <property type="match status" value="1"/>
</dbReference>
<dbReference type="InterPro" id="IPR011598">
    <property type="entry name" value="bHLH_dom"/>
</dbReference>
<dbReference type="InParanoid" id="A0A667WXL0"/>
<dbReference type="GO" id="GO:0046983">
    <property type="term" value="F:protein dimerization activity"/>
    <property type="evidence" value="ECO:0007669"/>
    <property type="project" value="InterPro"/>
</dbReference>
<dbReference type="OrthoDB" id="6085656at2759"/>
<evidence type="ECO:0000313" key="17">
    <source>
        <dbReference type="Proteomes" id="UP000472263"/>
    </source>
</evidence>
<keyword evidence="17" id="KW-1185">Reference proteome</keyword>
<dbReference type="GO" id="GO:0030154">
    <property type="term" value="P:cell differentiation"/>
    <property type="evidence" value="ECO:0007669"/>
    <property type="project" value="UniProtKB-KW"/>
</dbReference>
<keyword evidence="2" id="KW-0217">Developmental protein</keyword>
<evidence type="ECO:0000256" key="1">
    <source>
        <dbReference type="ARBA" id="ARBA00004123"/>
    </source>
</evidence>
<evidence type="ECO:0000256" key="11">
    <source>
        <dbReference type="ARBA" id="ARBA00060201"/>
    </source>
</evidence>
<dbReference type="GO" id="GO:0007399">
    <property type="term" value="P:nervous system development"/>
    <property type="evidence" value="ECO:0007669"/>
    <property type="project" value="UniProtKB-KW"/>
</dbReference>
<dbReference type="PANTHER" id="PTHR10985">
    <property type="entry name" value="BASIC HELIX-LOOP-HELIX TRANSCRIPTION FACTOR, HES-RELATED"/>
    <property type="match status" value="1"/>
</dbReference>
<dbReference type="PROSITE" id="PS51054">
    <property type="entry name" value="ORANGE"/>
    <property type="match status" value="1"/>
</dbReference>
<evidence type="ECO:0000256" key="2">
    <source>
        <dbReference type="ARBA" id="ARBA00022473"/>
    </source>
</evidence>
<reference evidence="16" key="2">
    <citation type="submission" date="2025-08" db="UniProtKB">
        <authorList>
            <consortium name="Ensembl"/>
        </authorList>
    </citation>
    <scope>IDENTIFICATION</scope>
</reference>
<dbReference type="CDD" id="cd11461">
    <property type="entry name" value="bHLH-O_HES5"/>
    <property type="match status" value="1"/>
</dbReference>
<dbReference type="GO" id="GO:0003677">
    <property type="term" value="F:DNA binding"/>
    <property type="evidence" value="ECO:0007669"/>
    <property type="project" value="UniProtKB-KW"/>
</dbReference>
<dbReference type="GeneTree" id="ENSGT00940000163190"/>
<dbReference type="InterPro" id="IPR050370">
    <property type="entry name" value="HES_HEY"/>
</dbReference>
<dbReference type="Ensembl" id="ENSMMDT00005005328.1">
    <property type="protein sequence ID" value="ENSMMDP00005005184.1"/>
    <property type="gene ID" value="ENSMMDG00005002891.1"/>
</dbReference>
<dbReference type="SMART" id="SM00353">
    <property type="entry name" value="HLH"/>
    <property type="match status" value="1"/>
</dbReference>
<protein>
    <recommendedName>
        <fullName evidence="12">Transcription factor HES-5</fullName>
    </recommendedName>
    <alternativeName>
        <fullName evidence="13">Hairy and enhancer of split 5</fullName>
    </alternativeName>
</protein>
<evidence type="ECO:0000256" key="8">
    <source>
        <dbReference type="ARBA" id="ARBA00023163"/>
    </source>
</evidence>
<sequence>MAPVTAHSVVLTGKENNKLRKPAVEKKRRDRINSSIQQLKCLLEKELQAHQPSSKLEKADILETAVSYLKENMRPKAPGTPVVLGRSTPGPAFAQGFTTCLQETLCFLSTHNQPTDFKHKLVHRFSRAPLQAGRTGICPSPLAVSHSRVAPMCVGAAGAQPLWRPW</sequence>
<evidence type="ECO:0000256" key="6">
    <source>
        <dbReference type="ARBA" id="ARBA00023015"/>
    </source>
</evidence>
<dbReference type="GO" id="GO:0048513">
    <property type="term" value="P:animal organ development"/>
    <property type="evidence" value="ECO:0007669"/>
    <property type="project" value="UniProtKB-ARBA"/>
</dbReference>
<evidence type="ECO:0000256" key="5">
    <source>
        <dbReference type="ARBA" id="ARBA00022902"/>
    </source>
</evidence>
<proteinExistence type="predicted"/>
<gene>
    <name evidence="16" type="primary">LOC115359175</name>
</gene>
<dbReference type="SUPFAM" id="SSF47459">
    <property type="entry name" value="HLH, helix-loop-helix DNA-binding domain"/>
    <property type="match status" value="1"/>
</dbReference>
<organism evidence="16 17">
    <name type="scientific">Myripristis murdjan</name>
    <name type="common">pinecone soldierfish</name>
    <dbReference type="NCBI Taxonomy" id="586833"/>
    <lineage>
        <taxon>Eukaryota</taxon>
        <taxon>Metazoa</taxon>
        <taxon>Chordata</taxon>
        <taxon>Craniata</taxon>
        <taxon>Vertebrata</taxon>
        <taxon>Euteleostomi</taxon>
        <taxon>Actinopterygii</taxon>
        <taxon>Neopterygii</taxon>
        <taxon>Teleostei</taxon>
        <taxon>Neoteleostei</taxon>
        <taxon>Acanthomorphata</taxon>
        <taxon>Holocentriformes</taxon>
        <taxon>Holocentridae</taxon>
        <taxon>Myripristis</taxon>
    </lineage>
</organism>
<evidence type="ECO:0000313" key="16">
    <source>
        <dbReference type="Ensembl" id="ENSMMDP00005005184.1"/>
    </source>
</evidence>
<comment type="function">
    <text evidence="11">Transcriptional repressor of genes that require a bHLH protein for their transcription. Plays an important role as neurogenesis negative regulator.</text>
</comment>
<dbReference type="FunFam" id="4.10.280.10:FF:000033">
    <property type="entry name" value="Transcription factor HES-5"/>
    <property type="match status" value="1"/>
</dbReference>
<dbReference type="AlphaFoldDB" id="A0A667WXL0"/>
<evidence type="ECO:0000256" key="10">
    <source>
        <dbReference type="ARBA" id="ARBA00023791"/>
    </source>
</evidence>
<dbReference type="GO" id="GO:0097150">
    <property type="term" value="P:neuronal stem cell population maintenance"/>
    <property type="evidence" value="ECO:0007669"/>
    <property type="project" value="UniProtKB-ARBA"/>
</dbReference>
<comment type="subcellular location">
    <subcellularLocation>
        <location evidence="1">Nucleus</location>
    </subcellularLocation>
</comment>
<dbReference type="Pfam" id="PF00010">
    <property type="entry name" value="HLH"/>
    <property type="match status" value="1"/>
</dbReference>
<dbReference type="GeneID" id="115359175"/>
<evidence type="ECO:0000259" key="15">
    <source>
        <dbReference type="PROSITE" id="PS51054"/>
    </source>
</evidence>
<reference evidence="16" key="3">
    <citation type="submission" date="2025-09" db="UniProtKB">
        <authorList>
            <consortium name="Ensembl"/>
        </authorList>
    </citation>
    <scope>IDENTIFICATION</scope>
</reference>
<keyword evidence="5" id="KW-0524">Neurogenesis</keyword>
<dbReference type="RefSeq" id="XP_029907382.1">
    <property type="nucleotide sequence ID" value="XM_030051522.1"/>
</dbReference>
<dbReference type="InterPro" id="IPR036638">
    <property type="entry name" value="HLH_DNA-bd_sf"/>
</dbReference>
<evidence type="ECO:0000256" key="3">
    <source>
        <dbReference type="ARBA" id="ARBA00022491"/>
    </source>
</evidence>